<dbReference type="AlphaFoldDB" id="A0A212IVL9"/>
<organism evidence="5">
    <name type="scientific">uncultured delta proteobacterium</name>
    <dbReference type="NCBI Taxonomy" id="34034"/>
    <lineage>
        <taxon>Bacteria</taxon>
        <taxon>Deltaproteobacteria</taxon>
        <taxon>environmental samples</taxon>
    </lineage>
</organism>
<dbReference type="InterPro" id="IPR036271">
    <property type="entry name" value="Tet_transcr_reg_TetR-rel_C_sf"/>
</dbReference>
<dbReference type="PROSITE" id="PS50977">
    <property type="entry name" value="HTH_TETR_2"/>
    <property type="match status" value="1"/>
</dbReference>
<name>A0A212IVL9_9DELT</name>
<feature type="domain" description="HTH tetR-type" evidence="4">
    <location>
        <begin position="19"/>
        <end position="79"/>
    </location>
</feature>
<keyword evidence="1 2" id="KW-0238">DNA-binding</keyword>
<dbReference type="PANTHER" id="PTHR30055">
    <property type="entry name" value="HTH-TYPE TRANSCRIPTIONAL REGULATOR RUTR"/>
    <property type="match status" value="1"/>
</dbReference>
<dbReference type="Gene3D" id="1.10.357.10">
    <property type="entry name" value="Tetracycline Repressor, domain 2"/>
    <property type="match status" value="1"/>
</dbReference>
<dbReference type="Pfam" id="PF00440">
    <property type="entry name" value="TetR_N"/>
    <property type="match status" value="1"/>
</dbReference>
<evidence type="ECO:0000313" key="5">
    <source>
        <dbReference type="EMBL" id="SBV91246.1"/>
    </source>
</evidence>
<gene>
    <name evidence="5" type="ORF">KL86DPRO_10161</name>
</gene>
<dbReference type="InterPro" id="IPR050109">
    <property type="entry name" value="HTH-type_TetR-like_transc_reg"/>
</dbReference>
<evidence type="ECO:0000259" key="4">
    <source>
        <dbReference type="PROSITE" id="PS50977"/>
    </source>
</evidence>
<dbReference type="EMBL" id="FLUQ01000001">
    <property type="protein sequence ID" value="SBV91246.1"/>
    <property type="molecule type" value="Genomic_DNA"/>
</dbReference>
<dbReference type="PRINTS" id="PR00455">
    <property type="entry name" value="HTHTETR"/>
</dbReference>
<dbReference type="GO" id="GO:0003700">
    <property type="term" value="F:DNA-binding transcription factor activity"/>
    <property type="evidence" value="ECO:0007669"/>
    <property type="project" value="TreeGrafter"/>
</dbReference>
<dbReference type="GO" id="GO:0000976">
    <property type="term" value="F:transcription cis-regulatory region binding"/>
    <property type="evidence" value="ECO:0007669"/>
    <property type="project" value="TreeGrafter"/>
</dbReference>
<feature type="DNA-binding region" description="H-T-H motif" evidence="2">
    <location>
        <begin position="42"/>
        <end position="61"/>
    </location>
</feature>
<feature type="region of interest" description="Disordered" evidence="3">
    <location>
        <begin position="1"/>
        <end position="20"/>
    </location>
</feature>
<dbReference type="PANTHER" id="PTHR30055:SF226">
    <property type="entry name" value="HTH-TYPE TRANSCRIPTIONAL REGULATOR PKSA"/>
    <property type="match status" value="1"/>
</dbReference>
<proteinExistence type="predicted"/>
<evidence type="ECO:0000256" key="2">
    <source>
        <dbReference type="PROSITE-ProRule" id="PRU00335"/>
    </source>
</evidence>
<reference evidence="5" key="1">
    <citation type="submission" date="2016-04" db="EMBL/GenBank/DDBJ databases">
        <authorList>
            <person name="Evans L.H."/>
            <person name="Alamgir A."/>
            <person name="Owens N."/>
            <person name="Weber N.D."/>
            <person name="Virtaneva K."/>
            <person name="Barbian K."/>
            <person name="Babar A."/>
            <person name="Rosenke K."/>
        </authorList>
    </citation>
    <scope>NUCLEOTIDE SEQUENCE</scope>
    <source>
        <strain evidence="5">86</strain>
    </source>
</reference>
<dbReference type="InterPro" id="IPR009057">
    <property type="entry name" value="Homeodomain-like_sf"/>
</dbReference>
<dbReference type="InterPro" id="IPR001647">
    <property type="entry name" value="HTH_TetR"/>
</dbReference>
<protein>
    <submittedName>
        <fullName evidence="5">Putative Transcriptional regulator, TetR family</fullName>
    </submittedName>
</protein>
<dbReference type="SUPFAM" id="SSF46689">
    <property type="entry name" value="Homeodomain-like"/>
    <property type="match status" value="1"/>
</dbReference>
<evidence type="ECO:0000256" key="1">
    <source>
        <dbReference type="ARBA" id="ARBA00023125"/>
    </source>
</evidence>
<dbReference type="SUPFAM" id="SSF48498">
    <property type="entry name" value="Tetracyclin repressor-like, C-terminal domain"/>
    <property type="match status" value="1"/>
</dbReference>
<sequence>MDKQKNRKYVSPAREKQATDTRNRVIDAAEALLLEKGFAGTTVAEVARRAGVSPQTVYAIFSSKAGIIMAAIEDRVLHDERNVDAIERMRNTTDPVLILRNAAAIIRNIYEGNAPTFTAVYGARMVSPQLAELETELNDLRREKQAEMVDKLVASGKLLPHLDKEAVRDLLWMLSGREIYYLLVIRRGWSPDRYEAQLASLLITSLVHPDAIKPHLAGDILTLPDVPR</sequence>
<accession>A0A212IVL9</accession>
<evidence type="ECO:0000256" key="3">
    <source>
        <dbReference type="SAM" id="MobiDB-lite"/>
    </source>
</evidence>